<dbReference type="Gene3D" id="1.20.120.1220">
    <property type="match status" value="1"/>
</dbReference>
<gene>
    <name evidence="5" type="ORF">EV190_106221</name>
</gene>
<dbReference type="GO" id="GO:0032259">
    <property type="term" value="P:methylation"/>
    <property type="evidence" value="ECO:0007669"/>
    <property type="project" value="UniProtKB-KW"/>
</dbReference>
<comment type="similarity">
    <text evidence="1">Belongs to the peptidase A24 family.</text>
</comment>
<dbReference type="Proteomes" id="UP000295281">
    <property type="component" value="Unassembled WGS sequence"/>
</dbReference>
<dbReference type="GO" id="GO:0006465">
    <property type="term" value="P:signal peptide processing"/>
    <property type="evidence" value="ECO:0007669"/>
    <property type="project" value="TreeGrafter"/>
</dbReference>
<feature type="transmembrane region" description="Helical" evidence="3">
    <location>
        <begin position="106"/>
        <end position="124"/>
    </location>
</feature>
<feature type="transmembrane region" description="Helical" evidence="3">
    <location>
        <begin position="242"/>
        <end position="263"/>
    </location>
</feature>
<feature type="transmembrane region" description="Helical" evidence="3">
    <location>
        <begin position="165"/>
        <end position="183"/>
    </location>
</feature>
<dbReference type="OrthoDB" id="2087435at2"/>
<protein>
    <submittedName>
        <fullName evidence="5">Leader peptidase (Prepilin peptidase)/N-methyltransferase</fullName>
    </submittedName>
</protein>
<accession>A0A4R6UYJ0</accession>
<dbReference type="InterPro" id="IPR050882">
    <property type="entry name" value="Prepilin_peptidase/N-MTase"/>
</dbReference>
<feature type="transmembrane region" description="Helical" evidence="3">
    <location>
        <begin position="136"/>
        <end position="153"/>
    </location>
</feature>
<dbReference type="PANTHER" id="PTHR30487:SF0">
    <property type="entry name" value="PREPILIN LEADER PEPTIDASE_N-METHYLTRANSFERASE-RELATED"/>
    <property type="match status" value="1"/>
</dbReference>
<evidence type="ECO:0000256" key="2">
    <source>
        <dbReference type="SAM" id="MobiDB-lite"/>
    </source>
</evidence>
<comment type="caution">
    <text evidence="5">The sequence shown here is derived from an EMBL/GenBank/DDBJ whole genome shotgun (WGS) entry which is preliminary data.</text>
</comment>
<keyword evidence="5" id="KW-0489">Methyltransferase</keyword>
<dbReference type="EMBL" id="SNYN01000006">
    <property type="protein sequence ID" value="TDQ52580.1"/>
    <property type="molecule type" value="Genomic_DNA"/>
</dbReference>
<dbReference type="PANTHER" id="PTHR30487">
    <property type="entry name" value="TYPE 4 PREPILIN-LIKE PROTEINS LEADER PEPTIDE-PROCESSING ENZYME"/>
    <property type="match status" value="1"/>
</dbReference>
<keyword evidence="3" id="KW-1133">Transmembrane helix</keyword>
<keyword evidence="5" id="KW-0808">Transferase</keyword>
<reference evidence="5 6" key="1">
    <citation type="submission" date="2019-03" db="EMBL/GenBank/DDBJ databases">
        <title>Genomic Encyclopedia of Type Strains, Phase IV (KMG-IV): sequencing the most valuable type-strain genomes for metagenomic binning, comparative biology and taxonomic classification.</title>
        <authorList>
            <person name="Goeker M."/>
        </authorList>
    </citation>
    <scope>NUCLEOTIDE SEQUENCE [LARGE SCALE GENOMIC DNA]</scope>
    <source>
        <strain evidence="5 6">DSM 46770</strain>
    </source>
</reference>
<dbReference type="GO" id="GO:0005886">
    <property type="term" value="C:plasma membrane"/>
    <property type="evidence" value="ECO:0007669"/>
    <property type="project" value="TreeGrafter"/>
</dbReference>
<dbReference type="GO" id="GO:0004190">
    <property type="term" value="F:aspartic-type endopeptidase activity"/>
    <property type="evidence" value="ECO:0007669"/>
    <property type="project" value="InterPro"/>
</dbReference>
<sequence length="265" mass="27134">MPPSSDLLLGLGLALSGAALAVFVGRTVPLFQAYEPDPDSESGPPPPTFPGSGRRVPWARWSPLPWRLVATGRAPDGERVRAPLDAVLGAAAAFAAVGASSAQRSAAEVAALAFLALWGAVLAAIDTRTRRLPNPLVLPAYPVALALLAVAALTTPGGLDQAADALVGMAGLWAFYWLLWFVYPAGMGWGDVKLSGLLGLYLGWSGLGSVVSGTFAAFLLSACVGLVLMVLGRVGRGTQIPFGPFMVVGALAVIVVGDPLPLLTG</sequence>
<feature type="transmembrane region" description="Helical" evidence="3">
    <location>
        <begin position="203"/>
        <end position="230"/>
    </location>
</feature>
<feature type="region of interest" description="Disordered" evidence="2">
    <location>
        <begin position="35"/>
        <end position="54"/>
    </location>
</feature>
<dbReference type="Pfam" id="PF01478">
    <property type="entry name" value="Peptidase_A24"/>
    <property type="match status" value="1"/>
</dbReference>
<keyword evidence="6" id="KW-1185">Reference proteome</keyword>
<keyword evidence="3" id="KW-0812">Transmembrane</keyword>
<feature type="transmembrane region" description="Helical" evidence="3">
    <location>
        <begin position="82"/>
        <end position="99"/>
    </location>
</feature>
<evidence type="ECO:0000256" key="1">
    <source>
        <dbReference type="ARBA" id="ARBA00005801"/>
    </source>
</evidence>
<dbReference type="InterPro" id="IPR000045">
    <property type="entry name" value="Prepilin_IV_endopep_pep"/>
</dbReference>
<evidence type="ECO:0000256" key="3">
    <source>
        <dbReference type="SAM" id="Phobius"/>
    </source>
</evidence>
<organism evidence="5 6">
    <name type="scientific">Actinorugispora endophytica</name>
    <dbReference type="NCBI Taxonomy" id="1605990"/>
    <lineage>
        <taxon>Bacteria</taxon>
        <taxon>Bacillati</taxon>
        <taxon>Actinomycetota</taxon>
        <taxon>Actinomycetes</taxon>
        <taxon>Streptosporangiales</taxon>
        <taxon>Nocardiopsidaceae</taxon>
        <taxon>Actinorugispora</taxon>
    </lineage>
</organism>
<proteinExistence type="inferred from homology"/>
<evidence type="ECO:0000313" key="5">
    <source>
        <dbReference type="EMBL" id="TDQ52580.1"/>
    </source>
</evidence>
<dbReference type="GO" id="GO:0008168">
    <property type="term" value="F:methyltransferase activity"/>
    <property type="evidence" value="ECO:0007669"/>
    <property type="project" value="UniProtKB-KW"/>
</dbReference>
<evidence type="ECO:0000259" key="4">
    <source>
        <dbReference type="Pfam" id="PF01478"/>
    </source>
</evidence>
<dbReference type="AlphaFoldDB" id="A0A4R6UYJ0"/>
<keyword evidence="3" id="KW-0472">Membrane</keyword>
<evidence type="ECO:0000313" key="6">
    <source>
        <dbReference type="Proteomes" id="UP000295281"/>
    </source>
</evidence>
<dbReference type="RefSeq" id="WP_133741469.1">
    <property type="nucleotide sequence ID" value="NZ_SNYN01000006.1"/>
</dbReference>
<feature type="domain" description="Prepilin type IV endopeptidase peptidase" evidence="4">
    <location>
        <begin position="114"/>
        <end position="229"/>
    </location>
</feature>
<name>A0A4R6UYJ0_9ACTN</name>